<organism evidence="1 2">
    <name type="scientific">Galdieria sulphuraria</name>
    <name type="common">Red alga</name>
    <dbReference type="NCBI Taxonomy" id="130081"/>
    <lineage>
        <taxon>Eukaryota</taxon>
        <taxon>Rhodophyta</taxon>
        <taxon>Bangiophyceae</taxon>
        <taxon>Galdieriales</taxon>
        <taxon>Galdieriaceae</taxon>
        <taxon>Galdieria</taxon>
    </lineage>
</organism>
<dbReference type="RefSeq" id="XP_005702731.1">
    <property type="nucleotide sequence ID" value="XM_005702674.1"/>
</dbReference>
<dbReference type="AlphaFoldDB" id="M2VST1"/>
<gene>
    <name evidence="1" type="ORF">Gasu_61530</name>
</gene>
<evidence type="ECO:0000313" key="1">
    <source>
        <dbReference type="EMBL" id="EME26211.1"/>
    </source>
</evidence>
<protein>
    <submittedName>
        <fullName evidence="1">Uncharacterized protein</fullName>
    </submittedName>
</protein>
<proteinExistence type="predicted"/>
<sequence length="250" mass="29164">MGALDLQCPFQLCQRMKTIDKSSWPLREFVLFQCDSWLKSKYSTVLQLTRCIEESRSQNKADSKRKLKLVVKDSTGQVLERHLLSISPREYPSSSQEWTFVMKRFDTRLMFCREKTKTRFAIALFKEEEAIEAANILNDFVFTDTGHLRGKKKVQDSLPNSQRDVETVCSTEIKCTQPPEIRCPNEDVSNDCSMMINNKQLERNTSIEMSLKPILRSTCTDVDTMEMRNLICLHTKRRLSKLPNYLNLFK</sequence>
<dbReference type="KEGG" id="gsl:Gasu_61530"/>
<keyword evidence="2" id="KW-1185">Reference proteome</keyword>
<accession>M2VST1</accession>
<dbReference type="Gramene" id="EME26211">
    <property type="protein sequence ID" value="EME26211"/>
    <property type="gene ID" value="Gasu_61530"/>
</dbReference>
<evidence type="ECO:0000313" key="2">
    <source>
        <dbReference type="Proteomes" id="UP000030680"/>
    </source>
</evidence>
<dbReference type="Proteomes" id="UP000030680">
    <property type="component" value="Unassembled WGS sequence"/>
</dbReference>
<name>M2VST1_GALSU</name>
<dbReference type="EMBL" id="KB454578">
    <property type="protein sequence ID" value="EME26211.1"/>
    <property type="molecule type" value="Genomic_DNA"/>
</dbReference>
<dbReference type="GeneID" id="17085195"/>
<reference evidence="2" key="1">
    <citation type="journal article" date="2013" name="Science">
        <title>Gene transfer from bacteria and archaea facilitated evolution of an extremophilic eukaryote.</title>
        <authorList>
            <person name="Schonknecht G."/>
            <person name="Chen W.H."/>
            <person name="Ternes C.M."/>
            <person name="Barbier G.G."/>
            <person name="Shrestha R.P."/>
            <person name="Stanke M."/>
            <person name="Brautigam A."/>
            <person name="Baker B.J."/>
            <person name="Banfield J.F."/>
            <person name="Garavito R.M."/>
            <person name="Carr K."/>
            <person name="Wilkerson C."/>
            <person name="Rensing S.A."/>
            <person name="Gagneul D."/>
            <person name="Dickenson N.E."/>
            <person name="Oesterhelt C."/>
            <person name="Lercher M.J."/>
            <person name="Weber A.P."/>
        </authorList>
    </citation>
    <scope>NUCLEOTIDE SEQUENCE [LARGE SCALE GENOMIC DNA]</scope>
    <source>
        <strain evidence="2">074W</strain>
    </source>
</reference>